<dbReference type="SUPFAM" id="SSF52047">
    <property type="entry name" value="RNI-like"/>
    <property type="match status" value="1"/>
</dbReference>
<dbReference type="OrthoDB" id="5297217at2759"/>
<protein>
    <recommendedName>
        <fullName evidence="1">F-box domain-containing protein</fullName>
    </recommendedName>
</protein>
<reference evidence="2 3" key="1">
    <citation type="submission" date="2014-04" db="EMBL/GenBank/DDBJ databases">
        <authorList>
            <consortium name="DOE Joint Genome Institute"/>
            <person name="Kuo A."/>
            <person name="Kohler A."/>
            <person name="Costa M.D."/>
            <person name="Nagy L.G."/>
            <person name="Floudas D."/>
            <person name="Copeland A."/>
            <person name="Barry K.W."/>
            <person name="Cichocki N."/>
            <person name="Veneault-Fourrey C."/>
            <person name="LaButti K."/>
            <person name="Lindquist E.A."/>
            <person name="Lipzen A."/>
            <person name="Lundell T."/>
            <person name="Morin E."/>
            <person name="Murat C."/>
            <person name="Sun H."/>
            <person name="Tunlid A."/>
            <person name="Henrissat B."/>
            <person name="Grigoriev I.V."/>
            <person name="Hibbett D.S."/>
            <person name="Martin F."/>
            <person name="Nordberg H.P."/>
            <person name="Cantor M.N."/>
            <person name="Hua S.X."/>
        </authorList>
    </citation>
    <scope>NUCLEOTIDE SEQUENCE [LARGE SCALE GENOMIC DNA]</scope>
    <source>
        <strain evidence="2 3">Marx 270</strain>
    </source>
</reference>
<dbReference type="AlphaFoldDB" id="A0A0C3PPH4"/>
<dbReference type="Pfam" id="PF12937">
    <property type="entry name" value="F-box-like"/>
    <property type="match status" value="1"/>
</dbReference>
<accession>A0A0C3PPH4</accession>
<keyword evidence="3" id="KW-1185">Reference proteome</keyword>
<dbReference type="EMBL" id="KN831952">
    <property type="protein sequence ID" value="KIO10354.1"/>
    <property type="molecule type" value="Genomic_DNA"/>
</dbReference>
<name>A0A0C3PPH4_PISTI</name>
<evidence type="ECO:0000259" key="1">
    <source>
        <dbReference type="Pfam" id="PF12937"/>
    </source>
</evidence>
<dbReference type="Gene3D" id="3.80.10.10">
    <property type="entry name" value="Ribonuclease Inhibitor"/>
    <property type="match status" value="1"/>
</dbReference>
<evidence type="ECO:0000313" key="2">
    <source>
        <dbReference type="EMBL" id="KIO10354.1"/>
    </source>
</evidence>
<dbReference type="InterPro" id="IPR032675">
    <property type="entry name" value="LRR_dom_sf"/>
</dbReference>
<dbReference type="InterPro" id="IPR036047">
    <property type="entry name" value="F-box-like_dom_sf"/>
</dbReference>
<dbReference type="HOGENOM" id="CLU_028275_0_0_1"/>
<feature type="domain" description="F-box" evidence="1">
    <location>
        <begin position="4"/>
        <end position="47"/>
    </location>
</feature>
<dbReference type="SUPFAM" id="SSF81383">
    <property type="entry name" value="F-box domain"/>
    <property type="match status" value="1"/>
</dbReference>
<gene>
    <name evidence="2" type="ORF">M404DRAFT_904466</name>
</gene>
<proteinExistence type="predicted"/>
<reference evidence="3" key="2">
    <citation type="submission" date="2015-01" db="EMBL/GenBank/DDBJ databases">
        <title>Evolutionary Origins and Diversification of the Mycorrhizal Mutualists.</title>
        <authorList>
            <consortium name="DOE Joint Genome Institute"/>
            <consortium name="Mycorrhizal Genomics Consortium"/>
            <person name="Kohler A."/>
            <person name="Kuo A."/>
            <person name="Nagy L.G."/>
            <person name="Floudas D."/>
            <person name="Copeland A."/>
            <person name="Barry K.W."/>
            <person name="Cichocki N."/>
            <person name="Veneault-Fourrey C."/>
            <person name="LaButti K."/>
            <person name="Lindquist E.A."/>
            <person name="Lipzen A."/>
            <person name="Lundell T."/>
            <person name="Morin E."/>
            <person name="Murat C."/>
            <person name="Riley R."/>
            <person name="Ohm R."/>
            <person name="Sun H."/>
            <person name="Tunlid A."/>
            <person name="Henrissat B."/>
            <person name="Grigoriev I.V."/>
            <person name="Hibbett D.S."/>
            <person name="Martin F."/>
        </authorList>
    </citation>
    <scope>NUCLEOTIDE SEQUENCE [LARGE SCALE GENOMIC DNA]</scope>
    <source>
        <strain evidence="3">Marx 270</strain>
    </source>
</reference>
<dbReference type="InParanoid" id="A0A0C3PPH4"/>
<dbReference type="Proteomes" id="UP000054217">
    <property type="component" value="Unassembled WGS sequence"/>
</dbReference>
<sequence length="363" mass="40520">MFPFEKLPVDLIQPILSQLDDRRDLTVAAIVCRSFNYAATPLIYRTVDAGIKDKNVLHPSATLLRRPELAQYVWHVTETGDTVRKNPYVMGDITSALRLCTNLVSVTWWDRSKSAEVNFMPILEVLMTLPLKELNLHTQYDIGDRAWALLNKMSGIRRLSVWSLDWGPPRVLQGWAELLGPTLTHLELGRCAGVPPTVLISVFLQLPLLRDLRVRGVPSAAIPSIMACLPKLTALDTDYNGRGKYRSPHVPLPSLRSLTVQASSVDVVGPDQLWRWISSLIPHAESLQSFSLASFAVQGQIAIPHPFIIRLIRLHGKSLKRFTVAAAEITPDALLYLSRDCPLLEELECSGPSPNVVCSCRFH</sequence>
<organism evidence="2 3">
    <name type="scientific">Pisolithus tinctorius Marx 270</name>
    <dbReference type="NCBI Taxonomy" id="870435"/>
    <lineage>
        <taxon>Eukaryota</taxon>
        <taxon>Fungi</taxon>
        <taxon>Dikarya</taxon>
        <taxon>Basidiomycota</taxon>
        <taxon>Agaricomycotina</taxon>
        <taxon>Agaricomycetes</taxon>
        <taxon>Agaricomycetidae</taxon>
        <taxon>Boletales</taxon>
        <taxon>Sclerodermatineae</taxon>
        <taxon>Pisolithaceae</taxon>
        <taxon>Pisolithus</taxon>
    </lineage>
</organism>
<evidence type="ECO:0000313" key="3">
    <source>
        <dbReference type="Proteomes" id="UP000054217"/>
    </source>
</evidence>
<dbReference type="InterPro" id="IPR001810">
    <property type="entry name" value="F-box_dom"/>
</dbReference>